<evidence type="ECO:0000313" key="3">
    <source>
        <dbReference type="Proteomes" id="UP000284021"/>
    </source>
</evidence>
<feature type="transmembrane region" description="Helical" evidence="1">
    <location>
        <begin position="90"/>
        <end position="110"/>
    </location>
</feature>
<feature type="transmembrane region" description="Helical" evidence="1">
    <location>
        <begin position="122"/>
        <end position="147"/>
    </location>
</feature>
<dbReference type="EMBL" id="QYUR01000002">
    <property type="protein sequence ID" value="RJG12906.1"/>
    <property type="molecule type" value="Genomic_DNA"/>
</dbReference>
<keyword evidence="1" id="KW-1133">Transmembrane helix</keyword>
<dbReference type="RefSeq" id="WP_119953229.1">
    <property type="nucleotide sequence ID" value="NZ_QYUR01000002.1"/>
</dbReference>
<evidence type="ECO:0000313" key="2">
    <source>
        <dbReference type="EMBL" id="RJG12906.1"/>
    </source>
</evidence>
<sequence length="152" mass="16682">MEKIKSLIVERPYLAIGVAVALGIALSYFFGFFQRALLPIAEWARLSFIVPSSSPVLAENIVNFLYHLISFGLASVCVLLFLARFLGVRGLFYLGVVLTASQVICLRWVFEGVVFGFDPTLLPVLPLIPISVLAMCTSFALASFLVLRKPAL</sequence>
<dbReference type="Proteomes" id="UP000284021">
    <property type="component" value="Unassembled WGS sequence"/>
</dbReference>
<reference evidence="2 3" key="1">
    <citation type="submission" date="2018-09" db="EMBL/GenBank/DDBJ databases">
        <authorList>
            <person name="Zhu H."/>
        </authorList>
    </citation>
    <scope>NUCLEOTIDE SEQUENCE [LARGE SCALE GENOMIC DNA]</scope>
    <source>
        <strain evidence="2 3">K1S02-6</strain>
    </source>
</reference>
<keyword evidence="3" id="KW-1185">Reference proteome</keyword>
<evidence type="ECO:0000256" key="1">
    <source>
        <dbReference type="SAM" id="Phobius"/>
    </source>
</evidence>
<dbReference type="AlphaFoldDB" id="A0A418XKE2"/>
<protein>
    <submittedName>
        <fullName evidence="2">Uncharacterized protein</fullName>
    </submittedName>
</protein>
<feature type="transmembrane region" description="Helical" evidence="1">
    <location>
        <begin position="12"/>
        <end position="33"/>
    </location>
</feature>
<gene>
    <name evidence="2" type="ORF">D3879_06395</name>
</gene>
<organism evidence="2 3">
    <name type="scientific">Pseudomonas cavernicola</name>
    <dbReference type="NCBI Taxonomy" id="2320866"/>
    <lineage>
        <taxon>Bacteria</taxon>
        <taxon>Pseudomonadati</taxon>
        <taxon>Pseudomonadota</taxon>
        <taxon>Gammaproteobacteria</taxon>
        <taxon>Pseudomonadales</taxon>
        <taxon>Pseudomonadaceae</taxon>
        <taxon>Pseudomonas</taxon>
    </lineage>
</organism>
<keyword evidence="1" id="KW-0812">Transmembrane</keyword>
<feature type="transmembrane region" description="Helical" evidence="1">
    <location>
        <begin position="64"/>
        <end position="83"/>
    </location>
</feature>
<name>A0A418XKE2_9PSED</name>
<keyword evidence="1" id="KW-0472">Membrane</keyword>
<accession>A0A418XKE2</accession>
<comment type="caution">
    <text evidence="2">The sequence shown here is derived from an EMBL/GenBank/DDBJ whole genome shotgun (WGS) entry which is preliminary data.</text>
</comment>
<proteinExistence type="predicted"/>